<dbReference type="AlphaFoldDB" id="A0A644ZCI7"/>
<accession>A0A644ZCI7</accession>
<evidence type="ECO:0000313" key="1">
    <source>
        <dbReference type="EMBL" id="MPM38595.1"/>
    </source>
</evidence>
<organism evidence="1">
    <name type="scientific">bioreactor metagenome</name>
    <dbReference type="NCBI Taxonomy" id="1076179"/>
    <lineage>
        <taxon>unclassified sequences</taxon>
        <taxon>metagenomes</taxon>
        <taxon>ecological metagenomes</taxon>
    </lineage>
</organism>
<dbReference type="EMBL" id="VSSQ01008338">
    <property type="protein sequence ID" value="MPM38595.1"/>
    <property type="molecule type" value="Genomic_DNA"/>
</dbReference>
<reference evidence="1" key="1">
    <citation type="submission" date="2019-08" db="EMBL/GenBank/DDBJ databases">
        <authorList>
            <person name="Kucharzyk K."/>
            <person name="Murdoch R.W."/>
            <person name="Higgins S."/>
            <person name="Loffler F."/>
        </authorList>
    </citation>
    <scope>NUCLEOTIDE SEQUENCE</scope>
</reference>
<protein>
    <submittedName>
        <fullName evidence="1">Uncharacterized protein</fullName>
    </submittedName>
</protein>
<comment type="caution">
    <text evidence="1">The sequence shown here is derived from an EMBL/GenBank/DDBJ whole genome shotgun (WGS) entry which is preliminary data.</text>
</comment>
<proteinExistence type="predicted"/>
<gene>
    <name evidence="1" type="ORF">SDC9_85224</name>
</gene>
<name>A0A644ZCI7_9ZZZZ</name>
<sequence length="193" mass="22742">MLDIKLLIKEFFESAASNQIEIYNEFSLQHELGVFLRERLNNYSVQFERNVSFFLNGESFVKKEIDIVVFNRDKTEKYAIELKCPRNGQYPEQLYSFVKDIKFMEQLAEKGFTKTYSVAFVSARPYYSGKTNTGIYRYFRTENIVYGTISKPTGFDKGQDIITLSGSYDILWQDLDTHRKFFIVEIDGWRNKA</sequence>